<dbReference type="GO" id="GO:0004519">
    <property type="term" value="F:endonuclease activity"/>
    <property type="evidence" value="ECO:0007669"/>
    <property type="project" value="UniProtKB-KW"/>
</dbReference>
<accession>A0A514U168</accession>
<dbReference type="EMBL" id="MN096369">
    <property type="protein sequence ID" value="QDK02688.1"/>
    <property type="molecule type" value="Genomic_DNA"/>
</dbReference>
<keyword evidence="2" id="KW-1185">Reference proteome</keyword>
<organism evidence="1 2">
    <name type="scientific">Gordonia phage Phendrix</name>
    <dbReference type="NCBI Taxonomy" id="2593335"/>
    <lineage>
        <taxon>Viruses</taxon>
        <taxon>Duplodnaviria</taxon>
        <taxon>Heunggongvirae</taxon>
        <taxon>Uroviricota</taxon>
        <taxon>Caudoviricetes</taxon>
        <taxon>Godonkavirus</taxon>
        <taxon>Godonkavirus phendrix</taxon>
    </lineage>
</organism>
<evidence type="ECO:0000313" key="1">
    <source>
        <dbReference type="EMBL" id="QDK02688.1"/>
    </source>
</evidence>
<dbReference type="Proteomes" id="UP000319596">
    <property type="component" value="Segment"/>
</dbReference>
<reference evidence="1 2" key="1">
    <citation type="submission" date="2019-06" db="EMBL/GenBank/DDBJ databases">
        <authorList>
            <person name="Burns M.A."/>
            <person name="Hill G.C."/>
            <person name="Wesley B.E."/>
            <person name="Womack T.V."/>
            <person name="Krukonis G.P."/>
            <person name="Delesalle V.A."/>
            <person name="Garlena R.A."/>
            <person name="Russell D.A."/>
            <person name="Pope W.H."/>
            <person name="Jacobs-Sera D."/>
            <person name="Hatfull G.F."/>
        </authorList>
    </citation>
    <scope>NUCLEOTIDE SEQUENCE [LARGE SCALE GENOMIC DNA]</scope>
</reference>
<name>A0A514U168_9CAUD</name>
<keyword evidence="1" id="KW-0540">Nuclease</keyword>
<keyword evidence="1" id="KW-0255">Endonuclease</keyword>
<dbReference type="KEGG" id="vg:77924732"/>
<evidence type="ECO:0000313" key="2">
    <source>
        <dbReference type="Proteomes" id="UP000319596"/>
    </source>
</evidence>
<sequence>MTALVYGLYDESDTLIYVGSTTTTMRERFNVHTYQWLKPESIVATPKVLLEVHPDLKNKAEAAYVKHALSLGVSLRNRVYTPGYTPVTPTPEQTSASWKNDDVRSKRVKGIAASWQNAETRNRRIDSLKKSYDAAGRRERASELAIQRKLGHAPKDRRCNDCGLTTTPGALKNHLRGSGHSGWHKVDL</sequence>
<gene>
    <name evidence="1" type="primary">172</name>
    <name evidence="1" type="ORF">SEA_PHENDRIX_172</name>
</gene>
<keyword evidence="1" id="KW-0378">Hydrolase</keyword>
<dbReference type="RefSeq" id="YP_010649186.1">
    <property type="nucleotide sequence ID" value="NC_070764.1"/>
</dbReference>
<proteinExistence type="predicted"/>
<protein>
    <submittedName>
        <fullName evidence="1">G-I-Y Y-I-G endonuclease</fullName>
    </submittedName>
</protein>
<dbReference type="GeneID" id="77924732"/>